<evidence type="ECO:0000313" key="2">
    <source>
        <dbReference type="Proteomes" id="UP000265719"/>
    </source>
</evidence>
<dbReference type="KEGG" id="thao:NI17_020755"/>
<keyword evidence="2" id="KW-1185">Reference proteome</keyword>
<name>A0A399FVF4_9ACTN</name>
<accession>A0A399FVF4</accession>
<dbReference type="AlphaFoldDB" id="A0A399FVF4"/>
<dbReference type="EMBL" id="CP063196">
    <property type="protein sequence ID" value="UOE19157.1"/>
    <property type="molecule type" value="Genomic_DNA"/>
</dbReference>
<sequence length="113" mass="11524">MRGMKTAVRRSVAVVSVGAALLLSGACSFDFSLGAVSVDSGTVAEVVETQLTAELGQSPGDVTCPENLPAEVGAEIRCELDTGGEVYGVTVTATSVEGTDVNFDILVDEQPMG</sequence>
<dbReference type="OrthoDB" id="3568721at2"/>
<gene>
    <name evidence="1" type="ORF">NI17_020755</name>
</gene>
<dbReference type="InterPro" id="IPR025637">
    <property type="entry name" value="DUF4333"/>
</dbReference>
<reference evidence="1" key="1">
    <citation type="submission" date="2020-10" db="EMBL/GenBank/DDBJ databases">
        <title>De novo genome project of the cellulose decomposer Thermobifida halotolerans type strain.</title>
        <authorList>
            <person name="Nagy I."/>
            <person name="Horvath B."/>
            <person name="Kukolya J."/>
            <person name="Nagy I."/>
            <person name="Orsini M."/>
        </authorList>
    </citation>
    <scope>NUCLEOTIDE SEQUENCE</scope>
    <source>
        <strain evidence="1">DSM 44931</strain>
    </source>
</reference>
<protein>
    <submittedName>
        <fullName evidence="1">DUF4333 domain-containing protein</fullName>
    </submittedName>
</protein>
<dbReference type="Proteomes" id="UP000265719">
    <property type="component" value="Chromosome"/>
</dbReference>
<dbReference type="RefSeq" id="WP_068692704.1">
    <property type="nucleotide sequence ID" value="NZ_JBGBYW010000002.1"/>
</dbReference>
<dbReference type="Pfam" id="PF14230">
    <property type="entry name" value="DUF4333"/>
    <property type="match status" value="1"/>
</dbReference>
<proteinExistence type="predicted"/>
<dbReference type="PROSITE" id="PS51257">
    <property type="entry name" value="PROKAR_LIPOPROTEIN"/>
    <property type="match status" value="1"/>
</dbReference>
<evidence type="ECO:0000313" key="1">
    <source>
        <dbReference type="EMBL" id="UOE19157.1"/>
    </source>
</evidence>
<organism evidence="1 2">
    <name type="scientific">Thermobifida halotolerans</name>
    <dbReference type="NCBI Taxonomy" id="483545"/>
    <lineage>
        <taxon>Bacteria</taxon>
        <taxon>Bacillati</taxon>
        <taxon>Actinomycetota</taxon>
        <taxon>Actinomycetes</taxon>
        <taxon>Streptosporangiales</taxon>
        <taxon>Nocardiopsidaceae</taxon>
        <taxon>Thermobifida</taxon>
    </lineage>
</organism>